<dbReference type="Pfam" id="PF14486">
    <property type="entry name" value="DUF4432"/>
    <property type="match status" value="1"/>
</dbReference>
<feature type="compositionally biased region" description="Basic residues" evidence="1">
    <location>
        <begin position="52"/>
        <end position="67"/>
    </location>
</feature>
<feature type="compositionally biased region" description="Basic residues" evidence="1">
    <location>
        <begin position="1"/>
        <end position="14"/>
    </location>
</feature>
<evidence type="ECO:0000256" key="1">
    <source>
        <dbReference type="SAM" id="MobiDB-lite"/>
    </source>
</evidence>
<evidence type="ECO:0000313" key="2">
    <source>
        <dbReference type="EMBL" id="TPW74487.1"/>
    </source>
</evidence>
<organism evidence="2 3">
    <name type="scientific">Schumannella soli</name>
    <dbReference type="NCBI Taxonomy" id="2590779"/>
    <lineage>
        <taxon>Bacteria</taxon>
        <taxon>Bacillati</taxon>
        <taxon>Actinomycetota</taxon>
        <taxon>Actinomycetes</taxon>
        <taxon>Micrococcales</taxon>
        <taxon>Microbacteriaceae</taxon>
        <taxon>Schumannella</taxon>
    </lineage>
</organism>
<dbReference type="InterPro" id="IPR027839">
    <property type="entry name" value="DUF4432"/>
</dbReference>
<dbReference type="GO" id="GO:0030246">
    <property type="term" value="F:carbohydrate binding"/>
    <property type="evidence" value="ECO:0007669"/>
    <property type="project" value="InterPro"/>
</dbReference>
<feature type="compositionally biased region" description="Basic and acidic residues" evidence="1">
    <location>
        <begin position="74"/>
        <end position="99"/>
    </location>
</feature>
<sequence length="495" mass="52888">MARLRARRRRRRAPRSGVRPGAERRAHGRRDGRRPRTPRAERPRCDLESRGRGRRVLPTRAARRRCPARAGIPRADRARGRDGADDRDGRARPARRVDDARAVRGRRRAAGGIGARARGATADAVSGRGVTRARRLIDAGLLAHDRAAVAVTERLGLPGPADPARVIAVKLFDGLDVEVLPGRGFDVGDVRLAGVPLSWISPVADARPLPSPGGGAWLERFTGGLIATCGLRNIGPARDGQGLHGDLGQRPARVLGIERGVEAAAEGGRVWARLRAEIDDAAVFGASLRVHRTLTVSSSVAADGRPEHRVDLIDEVENLGAGVTPVSLLYHVNLGAPAVLPGTRVEVSAARTAARDPHPEVPDWSTLPTPVDVLTEAVFEHHDVEVDDEGFAHARVLAASAPVSGDVRGGADRAGDVRAGADPHGGPAHEIDVAWSAATLPRLFQWALPTRDRWALGIEPANAPLFGSDRDAPHAGAPLLAADERRRHELRITIR</sequence>
<feature type="compositionally biased region" description="Basic residues" evidence="1">
    <location>
        <begin position="26"/>
        <end position="37"/>
    </location>
</feature>
<dbReference type="InterPro" id="IPR014718">
    <property type="entry name" value="GH-type_carb-bd"/>
</dbReference>
<feature type="region of interest" description="Disordered" evidence="1">
    <location>
        <begin position="1"/>
        <end position="99"/>
    </location>
</feature>
<feature type="compositionally biased region" description="Basic and acidic residues" evidence="1">
    <location>
        <begin position="38"/>
        <end position="51"/>
    </location>
</feature>
<evidence type="ECO:0000313" key="3">
    <source>
        <dbReference type="Proteomes" id="UP000316252"/>
    </source>
</evidence>
<dbReference type="Proteomes" id="UP000316252">
    <property type="component" value="Unassembled WGS sequence"/>
</dbReference>
<dbReference type="AlphaFoldDB" id="A0A506XYY5"/>
<dbReference type="Gene3D" id="2.70.98.10">
    <property type="match status" value="1"/>
</dbReference>
<gene>
    <name evidence="2" type="ORF">FJ657_12845</name>
</gene>
<keyword evidence="3" id="KW-1185">Reference proteome</keyword>
<dbReference type="OrthoDB" id="9791280at2"/>
<dbReference type="EMBL" id="VHQG01000004">
    <property type="protein sequence ID" value="TPW74487.1"/>
    <property type="molecule type" value="Genomic_DNA"/>
</dbReference>
<protein>
    <submittedName>
        <fullName evidence="2">DUF4432 family protein</fullName>
    </submittedName>
</protein>
<reference evidence="2 3" key="1">
    <citation type="submission" date="2019-06" db="EMBL/GenBank/DDBJ databases">
        <authorList>
            <person name="Li F."/>
        </authorList>
    </citation>
    <scope>NUCLEOTIDE SEQUENCE [LARGE SCALE GENOMIC DNA]</scope>
    <source>
        <strain evidence="2 3">10F1D-1</strain>
    </source>
</reference>
<proteinExistence type="predicted"/>
<name>A0A506XYY5_9MICO</name>
<accession>A0A506XYY5</accession>
<comment type="caution">
    <text evidence="2">The sequence shown here is derived from an EMBL/GenBank/DDBJ whole genome shotgun (WGS) entry which is preliminary data.</text>
</comment>